<keyword evidence="8" id="KW-0460">Magnesium</keyword>
<dbReference type="GO" id="GO:0000287">
    <property type="term" value="F:magnesium ion binding"/>
    <property type="evidence" value="ECO:0007669"/>
    <property type="project" value="InterPro"/>
</dbReference>
<evidence type="ECO:0000256" key="3">
    <source>
        <dbReference type="ARBA" id="ARBA00012180"/>
    </source>
</evidence>
<evidence type="ECO:0000313" key="11">
    <source>
        <dbReference type="EMBL" id="CAH0099202.1"/>
    </source>
</evidence>
<evidence type="ECO:0000256" key="2">
    <source>
        <dbReference type="ARBA" id="ARBA00005300"/>
    </source>
</evidence>
<dbReference type="EMBL" id="CAKKLH010000014">
    <property type="protein sequence ID" value="CAH0099202.1"/>
    <property type="molecule type" value="Genomic_DNA"/>
</dbReference>
<dbReference type="CDD" id="cd09280">
    <property type="entry name" value="RNase_HI_eukaryote_like"/>
    <property type="match status" value="1"/>
</dbReference>
<dbReference type="FunFam" id="3.30.420.10:FF:000115">
    <property type="entry name" value="Ribonuclease H"/>
    <property type="match status" value="1"/>
</dbReference>
<feature type="region of interest" description="Disordered" evidence="9">
    <location>
        <begin position="95"/>
        <end position="117"/>
    </location>
</feature>
<dbReference type="AlphaFoldDB" id="A0A8J2RH41"/>
<dbReference type="GO" id="GO:0004523">
    <property type="term" value="F:RNA-DNA hybrid ribonuclease activity"/>
    <property type="evidence" value="ECO:0007669"/>
    <property type="project" value="UniProtKB-EC"/>
</dbReference>
<dbReference type="PANTHER" id="PTHR10642">
    <property type="entry name" value="RIBONUCLEASE H1"/>
    <property type="match status" value="1"/>
</dbReference>
<comment type="caution">
    <text evidence="11">The sequence shown here is derived from an EMBL/GenBank/DDBJ whole genome shotgun (WGS) entry which is preliminary data.</text>
</comment>
<protein>
    <recommendedName>
        <fullName evidence="3">ribonuclease H</fullName>
        <ecNumber evidence="3">3.1.26.4</ecNumber>
    </recommendedName>
</protein>
<feature type="domain" description="RNase H type-1" evidence="10">
    <location>
        <begin position="219"/>
        <end position="366"/>
    </location>
</feature>
<dbReference type="InterPro" id="IPR012337">
    <property type="entry name" value="RNaseH-like_sf"/>
</dbReference>
<dbReference type="InterPro" id="IPR017067">
    <property type="entry name" value="RNase_H1_euk"/>
</dbReference>
<dbReference type="InterPro" id="IPR009027">
    <property type="entry name" value="Ribosomal_bL9/RNase_H1_N"/>
</dbReference>
<dbReference type="GO" id="GO:0003676">
    <property type="term" value="F:nucleic acid binding"/>
    <property type="evidence" value="ECO:0007669"/>
    <property type="project" value="InterPro"/>
</dbReference>
<feature type="compositionally biased region" description="Polar residues" evidence="9">
    <location>
        <begin position="99"/>
        <end position="117"/>
    </location>
</feature>
<evidence type="ECO:0000256" key="7">
    <source>
        <dbReference type="ARBA" id="ARBA00022801"/>
    </source>
</evidence>
<reference evidence="11" key="1">
    <citation type="submission" date="2021-11" db="EMBL/GenBank/DDBJ databases">
        <authorList>
            <person name="Schell T."/>
        </authorList>
    </citation>
    <scope>NUCLEOTIDE SEQUENCE</scope>
    <source>
        <strain evidence="11">M5</strain>
    </source>
</reference>
<dbReference type="SUPFAM" id="SSF55658">
    <property type="entry name" value="L9 N-domain-like"/>
    <property type="match status" value="2"/>
</dbReference>
<evidence type="ECO:0000313" key="12">
    <source>
        <dbReference type="Proteomes" id="UP000789390"/>
    </source>
</evidence>
<dbReference type="PANTHER" id="PTHR10642:SF31">
    <property type="entry name" value="RIBONUCLEASE H1"/>
    <property type="match status" value="1"/>
</dbReference>
<evidence type="ECO:0000259" key="10">
    <source>
        <dbReference type="PROSITE" id="PS50879"/>
    </source>
</evidence>
<dbReference type="OrthoDB" id="6340616at2759"/>
<evidence type="ECO:0000256" key="8">
    <source>
        <dbReference type="ARBA" id="ARBA00022842"/>
    </source>
</evidence>
<dbReference type="Pfam" id="PF00075">
    <property type="entry name" value="RNase_H"/>
    <property type="match status" value="1"/>
</dbReference>
<dbReference type="FunFam" id="3.40.970.10:FF:000001">
    <property type="entry name" value="Ribonuclease H1"/>
    <property type="match status" value="2"/>
</dbReference>
<keyword evidence="12" id="KW-1185">Reference proteome</keyword>
<comment type="cofactor">
    <cofactor evidence="1">
        <name>Mg(2+)</name>
        <dbReference type="ChEBI" id="CHEBI:18420"/>
    </cofactor>
</comment>
<evidence type="ECO:0000256" key="9">
    <source>
        <dbReference type="SAM" id="MobiDB-lite"/>
    </source>
</evidence>
<keyword evidence="4" id="KW-0540">Nuclease</keyword>
<comment type="similarity">
    <text evidence="2">Belongs to the RNase H family.</text>
</comment>
<evidence type="ECO:0000256" key="6">
    <source>
        <dbReference type="ARBA" id="ARBA00022759"/>
    </source>
</evidence>
<keyword evidence="7" id="KW-0378">Hydrolase</keyword>
<evidence type="ECO:0000256" key="4">
    <source>
        <dbReference type="ARBA" id="ARBA00022722"/>
    </source>
</evidence>
<dbReference type="InterPro" id="IPR037056">
    <property type="entry name" value="RNase_H1_N_sf"/>
</dbReference>
<dbReference type="InterPro" id="IPR011320">
    <property type="entry name" value="RNase_H1_N"/>
</dbReference>
<dbReference type="Pfam" id="PF01693">
    <property type="entry name" value="Cauli_VI"/>
    <property type="match status" value="2"/>
</dbReference>
<dbReference type="PIRSF" id="PIRSF036852">
    <property type="entry name" value="Ribonuclease_H1_euk"/>
    <property type="match status" value="1"/>
</dbReference>
<dbReference type="InterPro" id="IPR036397">
    <property type="entry name" value="RNaseH_sf"/>
</dbReference>
<dbReference type="SUPFAM" id="SSF53098">
    <property type="entry name" value="Ribonuclease H-like"/>
    <property type="match status" value="1"/>
</dbReference>
<evidence type="ECO:0000256" key="5">
    <source>
        <dbReference type="ARBA" id="ARBA00022723"/>
    </source>
</evidence>
<evidence type="ECO:0000256" key="1">
    <source>
        <dbReference type="ARBA" id="ARBA00001946"/>
    </source>
</evidence>
<sequence length="383" mass="42630">MIRRIIQSLVFSINKFSIHEEMSFYAVAKGRKVGIYPSWAECQSQTQGYPGAQFKKFSSQQEAQSFIQQRSSNMPEILPIQPRVTQLSKSCEGLKKFESPSSKSGNQSPTPKATTSGSQSRNYYAVAIGKKVGIYSTWTECKAQIDGCGFTKYRKFETKMEAEKFIQENQIQKGAKASSVSQSGKSLLNNFPAVPTDKDICVRNLSTVSFGDHPFQRDEDGFVHCYTDGSCEKNGQVGAKAGVGVWFGVDHPLNVSEPVVGPPTNNVAEIQAATKAIQVAQTCGISKLQINTDSQFLIKCITQWMPKWQKNGWKLSTGGDVKNKEQLEELHQVLKKSINIKWNYVKAHKGIEGNEYADMLAKAGAANYKMKTNTKENVRFKPY</sequence>
<keyword evidence="6" id="KW-0255">Endonuclease</keyword>
<dbReference type="Proteomes" id="UP000789390">
    <property type="component" value="Unassembled WGS sequence"/>
</dbReference>
<dbReference type="PROSITE" id="PS50879">
    <property type="entry name" value="RNASE_H_1"/>
    <property type="match status" value="1"/>
</dbReference>
<name>A0A8J2RH41_9CRUS</name>
<proteinExistence type="inferred from homology"/>
<keyword evidence="5" id="KW-0479">Metal-binding</keyword>
<gene>
    <name evidence="11" type="ORF">DGAL_LOCUS1316</name>
</gene>
<accession>A0A8J2RH41</accession>
<dbReference type="EC" id="3.1.26.4" evidence="3"/>
<dbReference type="Gene3D" id="3.40.970.10">
    <property type="entry name" value="Ribonuclease H1, N-terminal domain"/>
    <property type="match status" value="2"/>
</dbReference>
<dbReference type="Gene3D" id="3.30.420.10">
    <property type="entry name" value="Ribonuclease H-like superfamily/Ribonuclease H"/>
    <property type="match status" value="1"/>
</dbReference>
<dbReference type="GO" id="GO:0043137">
    <property type="term" value="P:DNA replication, removal of RNA primer"/>
    <property type="evidence" value="ECO:0007669"/>
    <property type="project" value="TreeGrafter"/>
</dbReference>
<dbReference type="InterPro" id="IPR002156">
    <property type="entry name" value="RNaseH_domain"/>
</dbReference>
<dbReference type="InterPro" id="IPR050092">
    <property type="entry name" value="RNase_H"/>
</dbReference>
<organism evidence="11 12">
    <name type="scientific">Daphnia galeata</name>
    <dbReference type="NCBI Taxonomy" id="27404"/>
    <lineage>
        <taxon>Eukaryota</taxon>
        <taxon>Metazoa</taxon>
        <taxon>Ecdysozoa</taxon>
        <taxon>Arthropoda</taxon>
        <taxon>Crustacea</taxon>
        <taxon>Branchiopoda</taxon>
        <taxon>Diplostraca</taxon>
        <taxon>Cladocera</taxon>
        <taxon>Anomopoda</taxon>
        <taxon>Daphniidae</taxon>
        <taxon>Daphnia</taxon>
    </lineage>
</organism>